<dbReference type="GO" id="GO:0005737">
    <property type="term" value="C:cytoplasm"/>
    <property type="evidence" value="ECO:0007669"/>
    <property type="project" value="TreeGrafter"/>
</dbReference>
<sequence>MTLSQSIDRLSADLLARSEEIEEARRLPADVAESLAQAGLFNMLKPAALGGHEMPPRHVSSLLAQLAEANASAAWCVMIGTTSTLASAYMDDQVAADVYGDPADIHGGVFAPMGKAQDNGDHYIVNGQWQWGSGSANCAWLSGGAMIFKDGELQRTEQGAPIHRMLFFPASEVEFIDTWHVSGLKGTGSGDFKVTNLRVPKERSVSFVLDSPRNRAPLYKFPLFGLLSLGVASVALGNAKGALTDIVDLLKAKRTTGGGRSQSQRATVQTDIAKAKAMLSAAEALMEKAVESAWQEARSDDAISIRARGELRLACAHMAETAAEVCKVAYTLAGGSSVYLNNTLQRRFRDAHVVTQHIVVSPATFELAGRVLLDEPIDTAML</sequence>
<evidence type="ECO:0000256" key="1">
    <source>
        <dbReference type="ARBA" id="ARBA00023002"/>
    </source>
</evidence>
<evidence type="ECO:0000313" key="6">
    <source>
        <dbReference type="Proteomes" id="UP000561181"/>
    </source>
</evidence>
<name>A0A848QP46_9SPHN</name>
<organism evidence="5 6">
    <name type="scientific">Pontixanthobacter rizhaonensis</name>
    <dbReference type="NCBI Taxonomy" id="2730337"/>
    <lineage>
        <taxon>Bacteria</taxon>
        <taxon>Pseudomonadati</taxon>
        <taxon>Pseudomonadota</taxon>
        <taxon>Alphaproteobacteria</taxon>
        <taxon>Sphingomonadales</taxon>
        <taxon>Erythrobacteraceae</taxon>
        <taxon>Pontixanthobacter</taxon>
    </lineage>
</organism>
<proteinExistence type="inferred from homology"/>
<evidence type="ECO:0000259" key="3">
    <source>
        <dbReference type="Pfam" id="PF02771"/>
    </source>
</evidence>
<keyword evidence="1" id="KW-0560">Oxidoreductase</keyword>
<dbReference type="PIRSF" id="PIRSF016578">
    <property type="entry name" value="HsaA"/>
    <property type="match status" value="1"/>
</dbReference>
<gene>
    <name evidence="5" type="ORF">HKD42_13015</name>
</gene>
<dbReference type="InterPro" id="IPR013107">
    <property type="entry name" value="Acyl-CoA_DH_C"/>
</dbReference>
<accession>A0A848QP46</accession>
<feature type="domain" description="Acyl-CoA dehydrogenase/oxidase N-terminal" evidence="3">
    <location>
        <begin position="14"/>
        <end position="85"/>
    </location>
</feature>
<dbReference type="InterPro" id="IPR050741">
    <property type="entry name" value="Acyl-CoA_dehydrogenase"/>
</dbReference>
<evidence type="ECO:0000256" key="2">
    <source>
        <dbReference type="ARBA" id="ARBA00049661"/>
    </source>
</evidence>
<dbReference type="GO" id="GO:0050660">
    <property type="term" value="F:flavin adenine dinucleotide binding"/>
    <property type="evidence" value="ECO:0007669"/>
    <property type="project" value="InterPro"/>
</dbReference>
<dbReference type="Gene3D" id="2.40.110.10">
    <property type="entry name" value="Butyryl-CoA Dehydrogenase, subunit A, domain 2"/>
    <property type="match status" value="1"/>
</dbReference>
<dbReference type="Gene3D" id="1.20.140.10">
    <property type="entry name" value="Butyryl-CoA Dehydrogenase, subunit A, domain 3"/>
    <property type="match status" value="1"/>
</dbReference>
<dbReference type="SUPFAM" id="SSF56645">
    <property type="entry name" value="Acyl-CoA dehydrogenase NM domain-like"/>
    <property type="match status" value="1"/>
</dbReference>
<dbReference type="SUPFAM" id="SSF47203">
    <property type="entry name" value="Acyl-CoA dehydrogenase C-terminal domain-like"/>
    <property type="match status" value="1"/>
</dbReference>
<dbReference type="PANTHER" id="PTHR48083:SF5">
    <property type="entry name" value="NRGC PROTEIN"/>
    <property type="match status" value="1"/>
</dbReference>
<dbReference type="EMBL" id="JABCRE010000004">
    <property type="protein sequence ID" value="NMW32984.1"/>
    <property type="molecule type" value="Genomic_DNA"/>
</dbReference>
<dbReference type="Gene3D" id="1.10.540.10">
    <property type="entry name" value="Acyl-CoA dehydrogenase/oxidase, N-terminal domain"/>
    <property type="match status" value="1"/>
</dbReference>
<comment type="similarity">
    <text evidence="2">Belongs to the HpaH/HsaA monooxygenase family.</text>
</comment>
<comment type="caution">
    <text evidence="5">The sequence shown here is derived from an EMBL/GenBank/DDBJ whole genome shotgun (WGS) entry which is preliminary data.</text>
</comment>
<dbReference type="InterPro" id="IPR036250">
    <property type="entry name" value="AcylCo_DH-like_C"/>
</dbReference>
<evidence type="ECO:0000259" key="4">
    <source>
        <dbReference type="Pfam" id="PF08028"/>
    </source>
</evidence>
<dbReference type="Proteomes" id="UP000561181">
    <property type="component" value="Unassembled WGS sequence"/>
</dbReference>
<dbReference type="AlphaFoldDB" id="A0A848QP46"/>
<keyword evidence="5" id="KW-0378">Hydrolase</keyword>
<reference evidence="5 6" key="1">
    <citation type="submission" date="2020-04" db="EMBL/GenBank/DDBJ databases">
        <authorList>
            <person name="Liu A."/>
        </authorList>
    </citation>
    <scope>NUCLEOTIDE SEQUENCE [LARGE SCALE GENOMIC DNA]</scope>
    <source>
        <strain evidence="5 6">RZ02</strain>
    </source>
</reference>
<dbReference type="GO" id="GO:0003995">
    <property type="term" value="F:acyl-CoA dehydrogenase activity"/>
    <property type="evidence" value="ECO:0007669"/>
    <property type="project" value="TreeGrafter"/>
</dbReference>
<dbReference type="PANTHER" id="PTHR48083">
    <property type="entry name" value="MEDIUM-CHAIN SPECIFIC ACYL-COA DEHYDROGENASE, MITOCHONDRIAL-RELATED"/>
    <property type="match status" value="1"/>
</dbReference>
<dbReference type="Pfam" id="PF02771">
    <property type="entry name" value="Acyl-CoA_dh_N"/>
    <property type="match status" value="1"/>
</dbReference>
<dbReference type="InterPro" id="IPR009100">
    <property type="entry name" value="AcylCoA_DH/oxidase_NM_dom_sf"/>
</dbReference>
<feature type="domain" description="Acyl-CoA dehydrogenase C-terminal" evidence="4">
    <location>
        <begin position="229"/>
        <end position="361"/>
    </location>
</feature>
<keyword evidence="6" id="KW-1185">Reference proteome</keyword>
<dbReference type="InterPro" id="IPR046373">
    <property type="entry name" value="Acyl-CoA_Oxase/DH_mid-dom_sf"/>
</dbReference>
<dbReference type="GO" id="GO:0033539">
    <property type="term" value="P:fatty acid beta-oxidation using acyl-CoA dehydrogenase"/>
    <property type="evidence" value="ECO:0007669"/>
    <property type="project" value="TreeGrafter"/>
</dbReference>
<evidence type="ECO:0000313" key="5">
    <source>
        <dbReference type="EMBL" id="NMW32984.1"/>
    </source>
</evidence>
<dbReference type="GO" id="GO:0016787">
    <property type="term" value="F:hydrolase activity"/>
    <property type="evidence" value="ECO:0007669"/>
    <property type="project" value="UniProtKB-KW"/>
</dbReference>
<dbReference type="Pfam" id="PF08028">
    <property type="entry name" value="Acyl-CoA_dh_2"/>
    <property type="match status" value="1"/>
</dbReference>
<dbReference type="InterPro" id="IPR037069">
    <property type="entry name" value="AcylCoA_DH/ox_N_sf"/>
</dbReference>
<dbReference type="InterPro" id="IPR013786">
    <property type="entry name" value="AcylCoA_DH/ox_N"/>
</dbReference>
<protein>
    <submittedName>
        <fullName evidence="5">Hydrolase</fullName>
    </submittedName>
</protein>